<dbReference type="OrthoDB" id="2283785at2759"/>
<reference evidence="2" key="2">
    <citation type="submission" date="2015-01" db="EMBL/GenBank/DDBJ databases">
        <title>Evolutionary Origins and Diversification of the Mycorrhizal Mutualists.</title>
        <authorList>
            <consortium name="DOE Joint Genome Institute"/>
            <consortium name="Mycorrhizal Genomics Consortium"/>
            <person name="Kohler A."/>
            <person name="Kuo A."/>
            <person name="Nagy L.G."/>
            <person name="Floudas D."/>
            <person name="Copeland A."/>
            <person name="Barry K.W."/>
            <person name="Cichocki N."/>
            <person name="Veneault-Fourrey C."/>
            <person name="LaButti K."/>
            <person name="Lindquist E.A."/>
            <person name="Lipzen A."/>
            <person name="Lundell T."/>
            <person name="Morin E."/>
            <person name="Murat C."/>
            <person name="Riley R."/>
            <person name="Ohm R."/>
            <person name="Sun H."/>
            <person name="Tunlid A."/>
            <person name="Henrissat B."/>
            <person name="Grigoriev I.V."/>
            <person name="Hibbett D.S."/>
            <person name="Martin F."/>
        </authorList>
    </citation>
    <scope>NUCLEOTIDE SEQUENCE [LARGE SCALE GENOMIC DNA]</scope>
    <source>
        <strain evidence="2">Zn</strain>
    </source>
</reference>
<organism evidence="1 2">
    <name type="scientific">Oidiodendron maius (strain Zn)</name>
    <dbReference type="NCBI Taxonomy" id="913774"/>
    <lineage>
        <taxon>Eukaryota</taxon>
        <taxon>Fungi</taxon>
        <taxon>Dikarya</taxon>
        <taxon>Ascomycota</taxon>
        <taxon>Pezizomycotina</taxon>
        <taxon>Leotiomycetes</taxon>
        <taxon>Leotiomycetes incertae sedis</taxon>
        <taxon>Myxotrichaceae</taxon>
        <taxon>Oidiodendron</taxon>
    </lineage>
</organism>
<dbReference type="HOGENOM" id="CLU_797152_0_0_1"/>
<dbReference type="Gene3D" id="2.60.40.640">
    <property type="match status" value="1"/>
</dbReference>
<sequence length="348" mass="38862">MESDQAPHVRVILSYADKNQDPEKLGAVWYPGDNLHGHLELSNARHLTIERITIYFEGVSRIWIAEGPVPNRRILTGERKFLSQAHDILLSDMMQDGPDPGHVVLEAPFHFVISRLVASPESGSPEQCLQLPPSLELGDLFIDRLTGKRFAQPRIAYNIRASVKLNMRSDGSAVSLETSLPVVIVPLTEELPPTETSDFPFEFKESDTKVLRRFPLGSTLGPLKFSMQEPPPLVIGSRSDSSSTMAVMKLEFESTSLVDAQKSLQGLSFTVCPLLRAKTFYSVNSFPMLPSQSLLDSGNEVRLHDSFLKLGTWYVSDARWGTGTICRIRPLLVPQIFLAKEIILVEHR</sequence>
<dbReference type="Proteomes" id="UP000054321">
    <property type="component" value="Unassembled WGS sequence"/>
</dbReference>
<evidence type="ECO:0000313" key="1">
    <source>
        <dbReference type="EMBL" id="KIM95754.1"/>
    </source>
</evidence>
<gene>
    <name evidence="1" type="ORF">OIDMADRAFT_33837</name>
</gene>
<name>A0A0C3GWY6_OIDMZ</name>
<evidence type="ECO:0008006" key="3">
    <source>
        <dbReference type="Google" id="ProtNLM"/>
    </source>
</evidence>
<dbReference type="InterPro" id="IPR014752">
    <property type="entry name" value="Arrestin-like_C"/>
</dbReference>
<protein>
    <recommendedName>
        <fullName evidence="3">Arrestin-like N-terminal domain-containing protein</fullName>
    </recommendedName>
</protein>
<evidence type="ECO:0000313" key="2">
    <source>
        <dbReference type="Proteomes" id="UP000054321"/>
    </source>
</evidence>
<dbReference type="EMBL" id="KN832886">
    <property type="protein sequence ID" value="KIM95754.1"/>
    <property type="molecule type" value="Genomic_DNA"/>
</dbReference>
<reference evidence="1 2" key="1">
    <citation type="submission" date="2014-04" db="EMBL/GenBank/DDBJ databases">
        <authorList>
            <consortium name="DOE Joint Genome Institute"/>
            <person name="Kuo A."/>
            <person name="Martino E."/>
            <person name="Perotto S."/>
            <person name="Kohler A."/>
            <person name="Nagy L.G."/>
            <person name="Floudas D."/>
            <person name="Copeland A."/>
            <person name="Barry K.W."/>
            <person name="Cichocki N."/>
            <person name="Veneault-Fourrey C."/>
            <person name="LaButti K."/>
            <person name="Lindquist E.A."/>
            <person name="Lipzen A."/>
            <person name="Lundell T."/>
            <person name="Morin E."/>
            <person name="Murat C."/>
            <person name="Sun H."/>
            <person name="Tunlid A."/>
            <person name="Henrissat B."/>
            <person name="Grigoriev I.V."/>
            <person name="Hibbett D.S."/>
            <person name="Martin F."/>
            <person name="Nordberg H.P."/>
            <person name="Cantor M.N."/>
            <person name="Hua S.X."/>
        </authorList>
    </citation>
    <scope>NUCLEOTIDE SEQUENCE [LARGE SCALE GENOMIC DNA]</scope>
    <source>
        <strain evidence="1 2">Zn</strain>
    </source>
</reference>
<dbReference type="InParanoid" id="A0A0C3GWY6"/>
<keyword evidence="2" id="KW-1185">Reference proteome</keyword>
<accession>A0A0C3GWY6</accession>
<dbReference type="AlphaFoldDB" id="A0A0C3GWY6"/>
<proteinExistence type="predicted"/>